<protein>
    <submittedName>
        <fullName evidence="1">Uncharacterized protein</fullName>
    </submittedName>
</protein>
<gene>
    <name evidence="1" type="ORF">GA0070214_103470</name>
</gene>
<accession>A0A1C4WDX3</accession>
<reference evidence="2" key="1">
    <citation type="submission" date="2016-06" db="EMBL/GenBank/DDBJ databases">
        <authorList>
            <person name="Varghese N."/>
            <person name="Submissions Spin"/>
        </authorList>
    </citation>
    <scope>NUCLEOTIDE SEQUENCE [LARGE SCALE GENOMIC DNA]</scope>
    <source>
        <strain evidence="2">DSM 45246</strain>
    </source>
</reference>
<evidence type="ECO:0000313" key="1">
    <source>
        <dbReference type="EMBL" id="SCE94329.1"/>
    </source>
</evidence>
<evidence type="ECO:0000313" key="2">
    <source>
        <dbReference type="Proteomes" id="UP000199629"/>
    </source>
</evidence>
<name>A0A1C4WDX3_9ACTN</name>
<dbReference type="AlphaFoldDB" id="A0A1C4WDX3"/>
<sequence>MLTTWVDPTYRRSRVATELVAAPDDVVTAFNATEGLGQEDHLGPSVRARMDEDCFSER</sequence>
<dbReference type="Proteomes" id="UP000199629">
    <property type="component" value="Unassembled WGS sequence"/>
</dbReference>
<dbReference type="EMBL" id="FMCS01000003">
    <property type="protein sequence ID" value="SCE94329.1"/>
    <property type="molecule type" value="Genomic_DNA"/>
</dbReference>
<keyword evidence="2" id="KW-1185">Reference proteome</keyword>
<proteinExistence type="predicted"/>
<organism evidence="1 2">
    <name type="scientific">Micromonospora chaiyaphumensis</name>
    <dbReference type="NCBI Taxonomy" id="307119"/>
    <lineage>
        <taxon>Bacteria</taxon>
        <taxon>Bacillati</taxon>
        <taxon>Actinomycetota</taxon>
        <taxon>Actinomycetes</taxon>
        <taxon>Micromonosporales</taxon>
        <taxon>Micromonosporaceae</taxon>
        <taxon>Micromonospora</taxon>
    </lineage>
</organism>